<keyword evidence="8" id="KW-0106">Calcium</keyword>
<comment type="similarity">
    <text evidence="3">Belongs to the glycosyl hydrolase 13 family.</text>
</comment>
<evidence type="ECO:0000256" key="2">
    <source>
        <dbReference type="ARBA" id="ARBA00001913"/>
    </source>
</evidence>
<dbReference type="SUPFAM" id="SSF51445">
    <property type="entry name" value="(Trans)glycosidases"/>
    <property type="match status" value="1"/>
</dbReference>
<evidence type="ECO:0000259" key="12">
    <source>
        <dbReference type="SMART" id="SM00642"/>
    </source>
</evidence>
<dbReference type="Gene3D" id="2.60.40.1180">
    <property type="entry name" value="Golgi alpha-mannosidase II"/>
    <property type="match status" value="1"/>
</dbReference>
<feature type="transmembrane region" description="Helical" evidence="11">
    <location>
        <begin position="507"/>
        <end position="527"/>
    </location>
</feature>
<accession>A0A4R9C3Q8</accession>
<dbReference type="InterPro" id="IPR006047">
    <property type="entry name" value="GH13_cat_dom"/>
</dbReference>
<dbReference type="SUPFAM" id="SSF51011">
    <property type="entry name" value="Glycosyl hydrolase domain"/>
    <property type="match status" value="1"/>
</dbReference>
<dbReference type="InterPro" id="IPR013780">
    <property type="entry name" value="Glyco_hydro_b"/>
</dbReference>
<comment type="caution">
    <text evidence="13">The sequence shown here is derived from an EMBL/GenBank/DDBJ whole genome shotgun (WGS) entry which is preliminary data.</text>
</comment>
<keyword evidence="11" id="KW-1133">Transmembrane helix</keyword>
<evidence type="ECO:0000256" key="7">
    <source>
        <dbReference type="ARBA" id="ARBA00022801"/>
    </source>
</evidence>
<dbReference type="PANTHER" id="PTHR10357:SF215">
    <property type="entry name" value="ALPHA-AMYLASE 1"/>
    <property type="match status" value="1"/>
</dbReference>
<dbReference type="PANTHER" id="PTHR10357">
    <property type="entry name" value="ALPHA-AMYLASE FAMILY MEMBER"/>
    <property type="match status" value="1"/>
</dbReference>
<evidence type="ECO:0000256" key="9">
    <source>
        <dbReference type="ARBA" id="ARBA00023277"/>
    </source>
</evidence>
<evidence type="ECO:0000313" key="13">
    <source>
        <dbReference type="EMBL" id="TFF66318.1"/>
    </source>
</evidence>
<dbReference type="PIRSF" id="PIRSF001024">
    <property type="entry name" value="Alph-amyl_fung"/>
    <property type="match status" value="1"/>
</dbReference>
<keyword evidence="10" id="KW-0326">Glycosidase</keyword>
<dbReference type="EC" id="3.2.1.1" evidence="4"/>
<dbReference type="EMBL" id="SCFR01000011">
    <property type="protein sequence ID" value="TFF66318.1"/>
    <property type="molecule type" value="Genomic_DNA"/>
</dbReference>
<keyword evidence="7" id="KW-0378">Hydrolase</keyword>
<dbReference type="OrthoDB" id="9805159at2"/>
<dbReference type="RefSeq" id="WP_134711223.1">
    <property type="nucleotide sequence ID" value="NZ_CP119081.1"/>
</dbReference>
<keyword evidence="6" id="KW-0732">Signal</keyword>
<keyword evidence="11" id="KW-0812">Transmembrane</keyword>
<dbReference type="SMART" id="SM00642">
    <property type="entry name" value="Aamy"/>
    <property type="match status" value="1"/>
</dbReference>
<dbReference type="Proteomes" id="UP000297454">
    <property type="component" value="Unassembled WGS sequence"/>
</dbReference>
<dbReference type="Gene3D" id="3.20.20.80">
    <property type="entry name" value="Glycosidases"/>
    <property type="match status" value="1"/>
</dbReference>
<dbReference type="InterPro" id="IPR013777">
    <property type="entry name" value="A-amylase-like"/>
</dbReference>
<evidence type="ECO:0000313" key="14">
    <source>
        <dbReference type="Proteomes" id="UP000297454"/>
    </source>
</evidence>
<evidence type="ECO:0000256" key="4">
    <source>
        <dbReference type="ARBA" id="ARBA00012595"/>
    </source>
</evidence>
<evidence type="ECO:0000256" key="8">
    <source>
        <dbReference type="ARBA" id="ARBA00022837"/>
    </source>
</evidence>
<keyword evidence="11" id="KW-0472">Membrane</keyword>
<evidence type="ECO:0000256" key="11">
    <source>
        <dbReference type="SAM" id="Phobius"/>
    </source>
</evidence>
<keyword evidence="14" id="KW-1185">Reference proteome</keyword>
<reference evidence="13 14" key="1">
    <citation type="submission" date="2019-01" db="EMBL/GenBank/DDBJ databases">
        <title>Draft Genome Sequences of Helcococcus ovis Strains Isolated from the Uterus and Vagina of Dairy Cows with Metritis.</title>
        <authorList>
            <person name="Cunha F."/>
            <person name="Jeon S.J."/>
            <person name="Kutzer P."/>
            <person name="Galvao K.N."/>
        </authorList>
    </citation>
    <scope>NUCLEOTIDE SEQUENCE [LARGE SCALE GENOMIC DNA]</scope>
    <source>
        <strain evidence="13 14">KG-37</strain>
    </source>
</reference>
<evidence type="ECO:0000256" key="1">
    <source>
        <dbReference type="ARBA" id="ARBA00000548"/>
    </source>
</evidence>
<feature type="domain" description="Glycosyl hydrolase family 13 catalytic" evidence="12">
    <location>
        <begin position="37"/>
        <end position="401"/>
    </location>
</feature>
<dbReference type="GO" id="GO:0005975">
    <property type="term" value="P:carbohydrate metabolic process"/>
    <property type="evidence" value="ECO:0007669"/>
    <property type="project" value="InterPro"/>
</dbReference>
<sequence length="533" mass="62211">MNRIKKIIAITFVFVLIFTNISFAESKIKWDEEIIYFILTDRFFDGDKSNNELYGKDSYDLNHLEAYHGGDFQGIIDKVSYLRELGITTLWITPVVKNIETNMRKDINDKQYGYHGYWAEDFTKIDPHLGNEEKLMELVDVLADNGIKLMVDVVLNHAGYGMNNEKQFNDMFRKNPDKSEVKGELAGLPDFKTEEREVRDKLIKWQSYWANKISPKGNKIAYFRVDTVKHVDKDTWKDFKSKIIELNPNFKMIGEVFDANITKTGGYLDDSMMDSLLDFDFKNVAYSFSKGNFEDVNRKLKFRNSKINENITMGQFLSSHDENGFLKMKLNNDVNLFKPVVSLQLTTKGQPVIYYGEEIGMSGKKDDFTNGVYSENRESFKWDKVKDNKLTDHYKKMIEIRKMQKDVFSKGGREMVYSDKNVYVFERKFGDKSIITFLNKSNENQNIEIDNKFNSMNLVNLYSREEIKAGKTIKVNVPKNEAGGTVVLIDKNYVPKDFKVKKHYSSIIYIFFVFNILLISFIIFLIIKKKNKN</sequence>
<dbReference type="GO" id="GO:0004556">
    <property type="term" value="F:alpha-amylase activity"/>
    <property type="evidence" value="ECO:0007669"/>
    <property type="project" value="UniProtKB-EC"/>
</dbReference>
<evidence type="ECO:0000256" key="6">
    <source>
        <dbReference type="ARBA" id="ARBA00022729"/>
    </source>
</evidence>
<comment type="catalytic activity">
    <reaction evidence="1">
        <text>Endohydrolysis of (1-&gt;4)-alpha-D-glucosidic linkages in polysaccharides containing three or more (1-&gt;4)-alpha-linked D-glucose units.</text>
        <dbReference type="EC" id="3.2.1.1"/>
    </reaction>
</comment>
<keyword evidence="5" id="KW-0479">Metal-binding</keyword>
<name>A0A4R9C3Q8_9FIRM</name>
<protein>
    <recommendedName>
        <fullName evidence="4">alpha-amylase</fullName>
        <ecNumber evidence="4">3.2.1.1</ecNumber>
    </recommendedName>
</protein>
<keyword evidence="9" id="KW-0119">Carbohydrate metabolism</keyword>
<dbReference type="GeneID" id="97030246"/>
<dbReference type="AlphaFoldDB" id="A0A4R9C3Q8"/>
<evidence type="ECO:0000256" key="3">
    <source>
        <dbReference type="ARBA" id="ARBA00008061"/>
    </source>
</evidence>
<gene>
    <name evidence="13" type="ORF">EQF91_04300</name>
</gene>
<dbReference type="InterPro" id="IPR017853">
    <property type="entry name" value="GH"/>
</dbReference>
<dbReference type="GO" id="GO:0005509">
    <property type="term" value="F:calcium ion binding"/>
    <property type="evidence" value="ECO:0007669"/>
    <property type="project" value="InterPro"/>
</dbReference>
<evidence type="ECO:0000256" key="10">
    <source>
        <dbReference type="ARBA" id="ARBA00023295"/>
    </source>
</evidence>
<evidence type="ECO:0000256" key="5">
    <source>
        <dbReference type="ARBA" id="ARBA00022723"/>
    </source>
</evidence>
<organism evidence="13 14">
    <name type="scientific">Helcococcus ovis</name>
    <dbReference type="NCBI Taxonomy" id="72026"/>
    <lineage>
        <taxon>Bacteria</taxon>
        <taxon>Bacillati</taxon>
        <taxon>Bacillota</taxon>
        <taxon>Tissierellia</taxon>
        <taxon>Tissierellales</taxon>
        <taxon>Peptoniphilaceae</taxon>
        <taxon>Helcococcus</taxon>
    </lineage>
</organism>
<comment type="cofactor">
    <cofactor evidence="2">
        <name>Ca(2+)</name>
        <dbReference type="ChEBI" id="CHEBI:29108"/>
    </cofactor>
</comment>
<dbReference type="Pfam" id="PF00128">
    <property type="entry name" value="Alpha-amylase"/>
    <property type="match status" value="2"/>
</dbReference>
<proteinExistence type="inferred from homology"/>